<dbReference type="InterPro" id="IPR005123">
    <property type="entry name" value="Oxoglu/Fe-dep_dioxygenase_dom"/>
</dbReference>
<feature type="compositionally biased region" description="Basic and acidic residues" evidence="1">
    <location>
        <begin position="668"/>
        <end position="681"/>
    </location>
</feature>
<feature type="region of interest" description="Disordered" evidence="1">
    <location>
        <begin position="631"/>
        <end position="682"/>
    </location>
</feature>
<evidence type="ECO:0000313" key="4">
    <source>
        <dbReference type="Proteomes" id="UP000054558"/>
    </source>
</evidence>
<sequence length="1110" mass="121427">MDSSSSDSELEGFTVALIKGLMIERAAELRGAASDAQAMEGVNEINAAENVTEDEEDFEDSEGEDEYEEDQEDEEEWVEVESGSEGPCTEEEYREELLFALTNAERSGSFCAEGTLKMFNPPGLEVARLGPIGLPLTATQAKELAKVCSQAPFGRREATVYDTSVRRCLQLSPDQFRLQGPDWAAQLQRLVNTEIKRGLGVPENLKVVPQLYKLLLYEPGSFFTQHRDSEKEDGMFGTLSVVLPSAHKGGELIVRHAGREDVLDFASRCMYHVHWAAFYADREHEILPVKSGHRLVLVYNLVAQGPVGELEPADNRQAVKDALAALRAWSADEDGPFKLVIPLEHQYSSRSLSFNGLKGPDIATVDILCQAAKIADRPPFHFFLGMLKMSESGPEDYDDDDWDTTLELTDIIAPSGETVRYSKLECDEDELLPEGALDDHDWDHERSNDTGNEGVTVERWYRHAALIVWPHSKHWEVACTSNIGKAIKEASELAATAKQVRETLEATLGDNGRLSRGEAGLVTELVFEHGQVHVLAELRRALQTICKYGGKLTPAQAQTLTKLLLKHGDVDMARTLVIHCPSPADGLVVPALASRFSWAVLQPDILALLTRKCDTASLTDCLKLLLRIAPKPPESDAPPPQAGASGEASGYEPSASEGESTVEAGGVKTEERRERAVEGRGSRPAAIVQFGLGVGTSGRALLEPAAGARDGVSQVLGGTAQVEGNGRSASTAEPSGNVTGTAEPAEFVPPRKPTKDEQAREELCRSAIAIVVDKVVTKASGTNNFYPGYFPNCSLNSQSMPPFVRLIERFGTEPFAPATDALVRNKVESSLQTAAELLWDFVRVGHAKRPKGSPPDLSPPALAFCRQFAAELASKLIKEADPPPENRLYQVAYVTPPRSSEFVALFLKTLHSLQVDQEVMDPVVAHLLATPNAHPIDRCLLHALKELVAWFGEGPMNVQWFAELLGGCLGTLESACAEPPPEPRNWALPATWGCVCECCPTLLDFCHDPERTKWTYPKTSDHTRNHLRQIIERNGLPVKAVAKEPVSEMSPLLLIKEGSEGKSHEAELAVLATRIEKYEKDKNVLAELSALRLQVQGEAKSKDDQTIHRA</sequence>
<dbReference type="PROSITE" id="PS51471">
    <property type="entry name" value="FE2OG_OXY"/>
    <property type="match status" value="1"/>
</dbReference>
<accession>A0A1Y1HU33</accession>
<feature type="compositionally biased region" description="Polar residues" evidence="1">
    <location>
        <begin position="727"/>
        <end position="740"/>
    </location>
</feature>
<protein>
    <recommendedName>
        <fullName evidence="2">Fe2OG dioxygenase domain-containing protein</fullName>
    </recommendedName>
</protein>
<evidence type="ECO:0000256" key="1">
    <source>
        <dbReference type="SAM" id="MobiDB-lite"/>
    </source>
</evidence>
<organism evidence="3 4">
    <name type="scientific">Klebsormidium nitens</name>
    <name type="common">Green alga</name>
    <name type="synonym">Ulothrix nitens</name>
    <dbReference type="NCBI Taxonomy" id="105231"/>
    <lineage>
        <taxon>Eukaryota</taxon>
        <taxon>Viridiplantae</taxon>
        <taxon>Streptophyta</taxon>
        <taxon>Klebsormidiophyceae</taxon>
        <taxon>Klebsormidiales</taxon>
        <taxon>Klebsormidiaceae</taxon>
        <taxon>Klebsormidium</taxon>
    </lineage>
</organism>
<reference evidence="3 4" key="1">
    <citation type="journal article" date="2014" name="Nat. Commun.">
        <title>Klebsormidium flaccidum genome reveals primary factors for plant terrestrial adaptation.</title>
        <authorList>
            <person name="Hori K."/>
            <person name="Maruyama F."/>
            <person name="Fujisawa T."/>
            <person name="Togashi T."/>
            <person name="Yamamoto N."/>
            <person name="Seo M."/>
            <person name="Sato S."/>
            <person name="Yamada T."/>
            <person name="Mori H."/>
            <person name="Tajima N."/>
            <person name="Moriyama T."/>
            <person name="Ikeuchi M."/>
            <person name="Watanabe M."/>
            <person name="Wada H."/>
            <person name="Kobayashi K."/>
            <person name="Saito M."/>
            <person name="Masuda T."/>
            <person name="Sasaki-Sekimoto Y."/>
            <person name="Mashiguchi K."/>
            <person name="Awai K."/>
            <person name="Shimojima M."/>
            <person name="Masuda S."/>
            <person name="Iwai M."/>
            <person name="Nobusawa T."/>
            <person name="Narise T."/>
            <person name="Kondo S."/>
            <person name="Saito H."/>
            <person name="Sato R."/>
            <person name="Murakawa M."/>
            <person name="Ihara Y."/>
            <person name="Oshima-Yamada Y."/>
            <person name="Ohtaka K."/>
            <person name="Satoh M."/>
            <person name="Sonobe K."/>
            <person name="Ishii M."/>
            <person name="Ohtani R."/>
            <person name="Kanamori-Sato M."/>
            <person name="Honoki R."/>
            <person name="Miyazaki D."/>
            <person name="Mochizuki H."/>
            <person name="Umetsu J."/>
            <person name="Higashi K."/>
            <person name="Shibata D."/>
            <person name="Kamiya Y."/>
            <person name="Sato N."/>
            <person name="Nakamura Y."/>
            <person name="Tabata S."/>
            <person name="Ida S."/>
            <person name="Kurokawa K."/>
            <person name="Ohta H."/>
        </authorList>
    </citation>
    <scope>NUCLEOTIDE SEQUENCE [LARGE SCALE GENOMIC DNA]</scope>
    <source>
        <strain evidence="3 4">NIES-2285</strain>
    </source>
</reference>
<proteinExistence type="predicted"/>
<dbReference type="AlphaFoldDB" id="A0A1Y1HU33"/>
<name>A0A1Y1HU33_KLENI</name>
<dbReference type="PANTHER" id="PTHR33099">
    <property type="entry name" value="FE2OG DIOXYGENASE DOMAIN-CONTAINING PROTEIN"/>
    <property type="match status" value="1"/>
</dbReference>
<feature type="domain" description="Fe2OG dioxygenase" evidence="2">
    <location>
        <begin position="206"/>
        <end position="303"/>
    </location>
</feature>
<feature type="region of interest" description="Disordered" evidence="1">
    <location>
        <begin position="721"/>
        <end position="757"/>
    </location>
</feature>
<feature type="compositionally biased region" description="Pro residues" evidence="1">
    <location>
        <begin position="631"/>
        <end position="641"/>
    </location>
</feature>
<dbReference type="Proteomes" id="UP000054558">
    <property type="component" value="Unassembled WGS sequence"/>
</dbReference>
<dbReference type="PANTHER" id="PTHR33099:SF7">
    <property type="entry name" value="MYND-TYPE DOMAIN-CONTAINING PROTEIN"/>
    <property type="match status" value="1"/>
</dbReference>
<feature type="compositionally biased region" description="Acidic residues" evidence="1">
    <location>
        <begin position="51"/>
        <end position="79"/>
    </location>
</feature>
<dbReference type="Gene3D" id="2.60.120.620">
    <property type="entry name" value="q2cbj1_9rhob like domain"/>
    <property type="match status" value="1"/>
</dbReference>
<evidence type="ECO:0000259" key="2">
    <source>
        <dbReference type="PROSITE" id="PS51471"/>
    </source>
</evidence>
<evidence type="ECO:0000313" key="3">
    <source>
        <dbReference type="EMBL" id="GAQ82140.1"/>
    </source>
</evidence>
<dbReference type="OrthoDB" id="542426at2759"/>
<keyword evidence="4" id="KW-1185">Reference proteome</keyword>
<dbReference type="EMBL" id="DF237050">
    <property type="protein sequence ID" value="GAQ82140.1"/>
    <property type="molecule type" value="Genomic_DNA"/>
</dbReference>
<feature type="region of interest" description="Disordered" evidence="1">
    <location>
        <begin position="45"/>
        <end position="89"/>
    </location>
</feature>
<gene>
    <name evidence="3" type="ORF">KFL_001010250</name>
</gene>